<sequence length="167" mass="18287">MVGTGAVALWKSRTPTASSSAHMVLAMSHRSGLGRARHSTPETDDGSRSRPVGSAVTAARRHLLPPGGQAGCCLAGDMMRKSIVYNPKTPDVFYCPLYKPKSFDDMLVKSRPLSKLCEFKGRPLPADYKSDCYGDVDETEFACAEKHRILQRLQSEEEALNGIWDGQ</sequence>
<accession>A0A6A4WAI0</accession>
<name>A0A6A4WAI0_AMPAM</name>
<keyword evidence="3" id="KW-1185">Reference proteome</keyword>
<feature type="compositionally biased region" description="Basic and acidic residues" evidence="1">
    <location>
        <begin position="39"/>
        <end position="48"/>
    </location>
</feature>
<reference evidence="2 3" key="1">
    <citation type="submission" date="2019-07" db="EMBL/GenBank/DDBJ databases">
        <title>Draft genome assembly of a fouling barnacle, Amphibalanus amphitrite (Darwin, 1854): The first reference genome for Thecostraca.</title>
        <authorList>
            <person name="Kim W."/>
        </authorList>
    </citation>
    <scope>NUCLEOTIDE SEQUENCE [LARGE SCALE GENOMIC DNA]</scope>
    <source>
        <strain evidence="2">SNU_AA5</strain>
        <tissue evidence="2">Soma without cirri and trophi</tissue>
    </source>
</reference>
<organism evidence="2 3">
    <name type="scientific">Amphibalanus amphitrite</name>
    <name type="common">Striped barnacle</name>
    <name type="synonym">Balanus amphitrite</name>
    <dbReference type="NCBI Taxonomy" id="1232801"/>
    <lineage>
        <taxon>Eukaryota</taxon>
        <taxon>Metazoa</taxon>
        <taxon>Ecdysozoa</taxon>
        <taxon>Arthropoda</taxon>
        <taxon>Crustacea</taxon>
        <taxon>Multicrustacea</taxon>
        <taxon>Cirripedia</taxon>
        <taxon>Thoracica</taxon>
        <taxon>Thoracicalcarea</taxon>
        <taxon>Balanomorpha</taxon>
        <taxon>Balanoidea</taxon>
        <taxon>Balanidae</taxon>
        <taxon>Amphibalaninae</taxon>
        <taxon>Amphibalanus</taxon>
    </lineage>
</organism>
<evidence type="ECO:0000313" key="3">
    <source>
        <dbReference type="Proteomes" id="UP000440578"/>
    </source>
</evidence>
<evidence type="ECO:0000313" key="2">
    <source>
        <dbReference type="EMBL" id="KAF0299932.1"/>
    </source>
</evidence>
<dbReference type="OrthoDB" id="10046704at2759"/>
<dbReference type="AlphaFoldDB" id="A0A6A4WAI0"/>
<evidence type="ECO:0000256" key="1">
    <source>
        <dbReference type="SAM" id="MobiDB-lite"/>
    </source>
</evidence>
<gene>
    <name evidence="2" type="ORF">FJT64_027459</name>
</gene>
<comment type="caution">
    <text evidence="2">The sequence shown here is derived from an EMBL/GenBank/DDBJ whole genome shotgun (WGS) entry which is preliminary data.</text>
</comment>
<proteinExistence type="predicted"/>
<dbReference type="EMBL" id="VIIS01001312">
    <property type="protein sequence ID" value="KAF0299932.1"/>
    <property type="molecule type" value="Genomic_DNA"/>
</dbReference>
<protein>
    <submittedName>
        <fullName evidence="2">Uncharacterized protein</fullName>
    </submittedName>
</protein>
<dbReference type="Proteomes" id="UP000440578">
    <property type="component" value="Unassembled WGS sequence"/>
</dbReference>
<feature type="region of interest" description="Disordered" evidence="1">
    <location>
        <begin position="30"/>
        <end position="54"/>
    </location>
</feature>